<evidence type="ECO:0000259" key="7">
    <source>
        <dbReference type="PROSITE" id="PS51408"/>
    </source>
</evidence>
<dbReference type="InterPro" id="IPR001156">
    <property type="entry name" value="Transferrin-like_dom"/>
</dbReference>
<feature type="binding site" evidence="4">
    <location>
        <position position="77"/>
    </location>
    <ligand>
        <name>Fe(3+)</name>
        <dbReference type="ChEBI" id="CHEBI:29034"/>
        <label>1</label>
    </ligand>
</feature>
<evidence type="ECO:0000313" key="8">
    <source>
        <dbReference type="EMBL" id="CRL03704.1"/>
    </source>
</evidence>
<feature type="binding site" evidence="3">
    <location>
        <position position="136"/>
    </location>
    <ligand>
        <name>hydrogencarbonate</name>
        <dbReference type="ChEBI" id="CHEBI:17544"/>
        <label>1</label>
    </ligand>
</feature>
<keyword evidence="4" id="KW-0408">Iron</keyword>
<dbReference type="AlphaFoldDB" id="A0A1J1IUB7"/>
<dbReference type="PRINTS" id="PR00422">
    <property type="entry name" value="TRANSFERRIN"/>
</dbReference>
<organism evidence="8 9">
    <name type="scientific">Clunio marinus</name>
    <dbReference type="NCBI Taxonomy" id="568069"/>
    <lineage>
        <taxon>Eukaryota</taxon>
        <taxon>Metazoa</taxon>
        <taxon>Ecdysozoa</taxon>
        <taxon>Arthropoda</taxon>
        <taxon>Hexapoda</taxon>
        <taxon>Insecta</taxon>
        <taxon>Pterygota</taxon>
        <taxon>Neoptera</taxon>
        <taxon>Endopterygota</taxon>
        <taxon>Diptera</taxon>
        <taxon>Nematocera</taxon>
        <taxon>Chironomoidea</taxon>
        <taxon>Chironomidae</taxon>
        <taxon>Clunio</taxon>
    </lineage>
</organism>
<accession>A0A1J1IUB7</accession>
<protein>
    <submittedName>
        <fullName evidence="8">CLUMA_CG016424, isoform A</fullName>
    </submittedName>
</protein>
<gene>
    <name evidence="8" type="primary">putative Transferrin</name>
    <name evidence="8" type="ORF">CLUMA_CG016424</name>
</gene>
<feature type="binding site" evidence="3">
    <location>
        <position position="143"/>
    </location>
    <ligand>
        <name>hydrogencarbonate</name>
        <dbReference type="ChEBI" id="CHEBI:17544"/>
        <label>1</label>
    </ligand>
</feature>
<feature type="disulfide bond" evidence="5">
    <location>
        <begin position="134"/>
        <end position="230"/>
    </location>
</feature>
<dbReference type="OrthoDB" id="5914301at2759"/>
<feature type="binding site" evidence="3">
    <location>
        <position position="140"/>
    </location>
    <ligand>
        <name>hydrogencarbonate</name>
        <dbReference type="ChEBI" id="CHEBI:17544"/>
        <label>1</label>
    </ligand>
</feature>
<proteinExistence type="predicted"/>
<dbReference type="EMBL" id="CVRI01000059">
    <property type="protein sequence ID" value="CRL03704.1"/>
    <property type="molecule type" value="Genomic_DNA"/>
</dbReference>
<evidence type="ECO:0000256" key="1">
    <source>
        <dbReference type="ARBA" id="ARBA00022737"/>
    </source>
</evidence>
<dbReference type="GO" id="GO:0005615">
    <property type="term" value="C:extracellular space"/>
    <property type="evidence" value="ECO:0007669"/>
    <property type="project" value="InterPro"/>
</dbReference>
<feature type="domain" description="Transferrin-like" evidence="7">
    <location>
        <begin position="26"/>
        <end position="369"/>
    </location>
</feature>
<feature type="disulfide bond" evidence="5">
    <location>
        <begin position="392"/>
        <end position="410"/>
    </location>
</feature>
<feature type="disulfide bond" evidence="5">
    <location>
        <begin position="183"/>
        <end position="209"/>
    </location>
</feature>
<dbReference type="CDD" id="cd13529">
    <property type="entry name" value="PBP2_transferrin"/>
    <property type="match status" value="1"/>
</dbReference>
<evidence type="ECO:0000256" key="2">
    <source>
        <dbReference type="ARBA" id="ARBA00023157"/>
    </source>
</evidence>
<evidence type="ECO:0000256" key="4">
    <source>
        <dbReference type="PIRSR" id="PIRSR002549-3"/>
    </source>
</evidence>
<keyword evidence="2 5" id="KW-1015">Disulfide bond</keyword>
<feature type="binding site" evidence="4">
    <location>
        <position position="224"/>
    </location>
    <ligand>
        <name>Fe(3+)</name>
        <dbReference type="ChEBI" id="CHEBI:29034"/>
        <label>1</label>
    </ligand>
</feature>
<dbReference type="GO" id="GO:0046872">
    <property type="term" value="F:metal ion binding"/>
    <property type="evidence" value="ECO:0007669"/>
    <property type="project" value="UniProtKB-KW"/>
</dbReference>
<dbReference type="PROSITE" id="PS00207">
    <property type="entry name" value="TRANSFERRIN_LIKE_3"/>
    <property type="match status" value="1"/>
</dbReference>
<evidence type="ECO:0000313" key="9">
    <source>
        <dbReference type="Proteomes" id="UP000183832"/>
    </source>
</evidence>
<dbReference type="InterPro" id="IPR016357">
    <property type="entry name" value="Transferrin"/>
</dbReference>
<feature type="disulfide bond" evidence="5">
    <location>
        <begin position="275"/>
        <end position="288"/>
    </location>
</feature>
<keyword evidence="6" id="KW-0732">Signal</keyword>
<name>A0A1J1IUB7_9DIPT</name>
<dbReference type="InterPro" id="IPR018195">
    <property type="entry name" value="Transferrin_Fe_BS"/>
</dbReference>
<dbReference type="GO" id="GO:0055037">
    <property type="term" value="C:recycling endosome"/>
    <property type="evidence" value="ECO:0007669"/>
    <property type="project" value="TreeGrafter"/>
</dbReference>
<feature type="disulfide bond" evidence="5">
    <location>
        <begin position="382"/>
        <end position="418"/>
    </location>
</feature>
<dbReference type="PROSITE" id="PS51408">
    <property type="entry name" value="TRANSFERRIN_LIKE_4"/>
    <property type="match status" value="2"/>
</dbReference>
<feature type="signal peptide" evidence="6">
    <location>
        <begin position="1"/>
        <end position="21"/>
    </location>
</feature>
<dbReference type="GO" id="GO:0005769">
    <property type="term" value="C:early endosome"/>
    <property type="evidence" value="ECO:0007669"/>
    <property type="project" value="TreeGrafter"/>
</dbReference>
<feature type="binding site" evidence="4">
    <location>
        <position position="110"/>
    </location>
    <ligand>
        <name>Fe(3+)</name>
        <dbReference type="ChEBI" id="CHEBI:29034"/>
        <label>1</label>
    </ligand>
</feature>
<dbReference type="STRING" id="568069.A0A1J1IUB7"/>
<dbReference type="Proteomes" id="UP000183832">
    <property type="component" value="Unassembled WGS sequence"/>
</dbReference>
<dbReference type="SUPFAM" id="SSF53850">
    <property type="entry name" value="Periplasmic binding protein-like II"/>
    <property type="match status" value="2"/>
</dbReference>
<feature type="disulfide bond" evidence="5">
    <location>
        <begin position="38"/>
        <end position="53"/>
    </location>
</feature>
<feature type="chain" id="PRO_5013153682" evidence="6">
    <location>
        <begin position="22"/>
        <end position="532"/>
    </location>
</feature>
<sequence length="532" mass="60451">MTLGFFTLLLFTSCHLHYSLGEKPTFKICVPAIVLPACTELMNKRSEIATIECIAGRDRVECLNLVERREADFMAVDPEDLYLAMKKKNEDYSVFADIRTKEELMAEFRYEGILLVKKNSGINSLSDLRGKKSCHTGYGRNVGYKIPITKLKSHNLFKIDPDTSMSPVERELKALSEFFSESCLVGKYSSNEDVNRKLKKSYPNLCALCADPIKCDYPDRFSGYDGSILCLAENGGDVAFTKVIYVRKYFGLPIGHATKSLTEPQADPNDYEYLCEDGSKVPVTGKACSWAARPWQAYIGNGDINQKEMNLLQQRLRIFYEDAKSADHEKFAKQMMVNEKNTVVAKEEPIYPRDHLLKAKYADVIERSILDGSSNDEKINVCVSSNIEMRKCQVMRDVAFSRDIRPSFDCILKDKTLCSQAVKDGQADAIIVQAKNIDKYDFVDLMPIVFEAYDDNNRYVVIADADTTYNEIKKSHLKFDSSNLRSVNAALQFLDKRRSEHTERVCPNNIKNDENGKLQVVNSKELHKQVLE</sequence>
<keyword evidence="9" id="KW-1185">Reference proteome</keyword>
<reference evidence="8 9" key="1">
    <citation type="submission" date="2015-04" db="EMBL/GenBank/DDBJ databases">
        <authorList>
            <person name="Syromyatnikov M.Y."/>
            <person name="Popov V.N."/>
        </authorList>
    </citation>
    <scope>NUCLEOTIDE SEQUENCE [LARGE SCALE GENOMIC DNA]</scope>
</reference>
<feature type="disulfide bond" evidence="5">
    <location>
        <begin position="206"/>
        <end position="215"/>
    </location>
</feature>
<dbReference type="PIRSF" id="PIRSF002549">
    <property type="entry name" value="Transferrin"/>
    <property type="match status" value="1"/>
</dbReference>
<dbReference type="GO" id="GO:0006826">
    <property type="term" value="P:iron ion transport"/>
    <property type="evidence" value="ECO:0007669"/>
    <property type="project" value="TreeGrafter"/>
</dbReference>
<feature type="domain" description="Transferrin-like" evidence="7">
    <location>
        <begin position="379"/>
        <end position="532"/>
    </location>
</feature>
<evidence type="ECO:0000256" key="3">
    <source>
        <dbReference type="PIRSR" id="PIRSR002549-2"/>
    </source>
</evidence>
<dbReference type="PANTHER" id="PTHR11485:SF57">
    <property type="entry name" value="TRANSFERRIN"/>
    <property type="match status" value="1"/>
</dbReference>
<keyword evidence="1" id="KW-0677">Repeat</keyword>
<dbReference type="Pfam" id="PF00405">
    <property type="entry name" value="Transferrin"/>
    <property type="match status" value="2"/>
</dbReference>
<evidence type="ECO:0000256" key="6">
    <source>
        <dbReference type="SAM" id="SignalP"/>
    </source>
</evidence>
<dbReference type="Gene3D" id="3.40.190.10">
    <property type="entry name" value="Periplasmic binding protein-like II"/>
    <property type="match status" value="3"/>
</dbReference>
<keyword evidence="4" id="KW-0479">Metal-binding</keyword>
<dbReference type="SMART" id="SM00094">
    <property type="entry name" value="TR_FER"/>
    <property type="match status" value="1"/>
</dbReference>
<dbReference type="PANTHER" id="PTHR11485">
    <property type="entry name" value="TRANSFERRIN"/>
    <property type="match status" value="1"/>
</dbReference>
<dbReference type="GO" id="GO:0005886">
    <property type="term" value="C:plasma membrane"/>
    <property type="evidence" value="ECO:0007669"/>
    <property type="project" value="TreeGrafter"/>
</dbReference>
<evidence type="ECO:0000256" key="5">
    <source>
        <dbReference type="PIRSR" id="PIRSR002549-4"/>
    </source>
</evidence>